<dbReference type="CDD" id="cd00156">
    <property type="entry name" value="REC"/>
    <property type="match status" value="1"/>
</dbReference>
<comment type="caution">
    <text evidence="3">The sequence shown here is derived from an EMBL/GenBank/DDBJ whole genome shotgun (WGS) entry which is preliminary data.</text>
</comment>
<evidence type="ECO:0000313" key="3">
    <source>
        <dbReference type="EMBL" id="RVT86056.1"/>
    </source>
</evidence>
<dbReference type="PROSITE" id="PS50110">
    <property type="entry name" value="RESPONSE_REGULATORY"/>
    <property type="match status" value="1"/>
</dbReference>
<dbReference type="InterPro" id="IPR001789">
    <property type="entry name" value="Sig_transdc_resp-reg_receiver"/>
</dbReference>
<dbReference type="RefSeq" id="WP_127682554.1">
    <property type="nucleotide sequence ID" value="NZ_SACM01000002.1"/>
</dbReference>
<evidence type="ECO:0000256" key="1">
    <source>
        <dbReference type="PROSITE-ProRule" id="PRU00169"/>
    </source>
</evidence>
<gene>
    <name evidence="3" type="ORF">EOD73_08405</name>
</gene>
<reference evidence="3 4" key="1">
    <citation type="submission" date="2019-01" db="EMBL/GenBank/DDBJ databases">
        <authorList>
            <person name="Chen W.-M."/>
        </authorList>
    </citation>
    <scope>NUCLEOTIDE SEQUENCE [LARGE SCALE GENOMIC DNA]</scope>
    <source>
        <strain evidence="3 4">CCP-18</strain>
    </source>
</reference>
<evidence type="ECO:0000313" key="4">
    <source>
        <dbReference type="Proteomes" id="UP000288587"/>
    </source>
</evidence>
<dbReference type="OrthoDB" id="8899442at2"/>
<accession>A0A437LKX8</accession>
<keyword evidence="4" id="KW-1185">Reference proteome</keyword>
<evidence type="ECO:0000259" key="2">
    <source>
        <dbReference type="PROSITE" id="PS50110"/>
    </source>
</evidence>
<dbReference type="Proteomes" id="UP000288587">
    <property type="component" value="Unassembled WGS sequence"/>
</dbReference>
<dbReference type="SUPFAM" id="SSF52172">
    <property type="entry name" value="CheY-like"/>
    <property type="match status" value="1"/>
</dbReference>
<dbReference type="EMBL" id="SACM01000002">
    <property type="protein sequence ID" value="RVT86056.1"/>
    <property type="molecule type" value="Genomic_DNA"/>
</dbReference>
<proteinExistence type="predicted"/>
<dbReference type="GO" id="GO:0000160">
    <property type="term" value="P:phosphorelay signal transduction system"/>
    <property type="evidence" value="ECO:0007669"/>
    <property type="project" value="InterPro"/>
</dbReference>
<name>A0A437LKX8_9BURK</name>
<dbReference type="InterPro" id="IPR011006">
    <property type="entry name" value="CheY-like_superfamily"/>
</dbReference>
<dbReference type="Gene3D" id="3.40.50.2300">
    <property type="match status" value="1"/>
</dbReference>
<protein>
    <submittedName>
        <fullName evidence="3">Response regulator</fullName>
    </submittedName>
</protein>
<keyword evidence="1" id="KW-0597">Phosphoprotein</keyword>
<feature type="modified residue" description="4-aspartylphosphate" evidence="1">
    <location>
        <position position="58"/>
    </location>
</feature>
<sequence length="206" mass="22982">MPAALQFFVVDPLEGVQVFARRLFEGYGFAPDSIHCFSDTGSALIQAMDTPPDFLITDWFGKADMTGVQLYQHIKAQHPTCHVGFMSFDVGPEVEAAARAAGSRFLLKKPFTAEELKRTTQANLEWLSRERPELAARLNAESKGKLDVRQQRRIELPPVPPPIRVGDSVRFDGKPHKVVTVVISRGEQMAQLHGVKDLVPAHKLQR</sequence>
<dbReference type="AlphaFoldDB" id="A0A437LKX8"/>
<organism evidence="3 4">
    <name type="scientific">Inhella crocodyli</name>
    <dbReference type="NCBI Taxonomy" id="2499851"/>
    <lineage>
        <taxon>Bacteria</taxon>
        <taxon>Pseudomonadati</taxon>
        <taxon>Pseudomonadota</taxon>
        <taxon>Betaproteobacteria</taxon>
        <taxon>Burkholderiales</taxon>
        <taxon>Sphaerotilaceae</taxon>
        <taxon>Inhella</taxon>
    </lineage>
</organism>
<feature type="domain" description="Response regulatory" evidence="2">
    <location>
        <begin position="6"/>
        <end position="124"/>
    </location>
</feature>